<dbReference type="RefSeq" id="XP_013330923.1">
    <property type="nucleotide sequence ID" value="XM_013475469.1"/>
</dbReference>
<name>A0A0F4Z2K5_RASE3</name>
<feature type="domain" description="Protein kinase" evidence="2">
    <location>
        <begin position="171"/>
        <end position="551"/>
    </location>
</feature>
<dbReference type="PANTHER" id="PTHR44167:SF24">
    <property type="entry name" value="SERINE_THREONINE-PROTEIN KINASE CHK2"/>
    <property type="match status" value="1"/>
</dbReference>
<accession>A0A0F4Z2K5</accession>
<dbReference type="InterPro" id="IPR008271">
    <property type="entry name" value="Ser/Thr_kinase_AS"/>
</dbReference>
<evidence type="ECO:0000256" key="1">
    <source>
        <dbReference type="SAM" id="MobiDB-lite"/>
    </source>
</evidence>
<proteinExistence type="predicted"/>
<dbReference type="GO" id="GO:0004674">
    <property type="term" value="F:protein serine/threonine kinase activity"/>
    <property type="evidence" value="ECO:0007669"/>
    <property type="project" value="TreeGrafter"/>
</dbReference>
<dbReference type="GO" id="GO:0005634">
    <property type="term" value="C:nucleus"/>
    <property type="evidence" value="ECO:0007669"/>
    <property type="project" value="TreeGrafter"/>
</dbReference>
<dbReference type="Pfam" id="PF00069">
    <property type="entry name" value="Pkinase"/>
    <property type="match status" value="1"/>
</dbReference>
<dbReference type="GO" id="GO:0005524">
    <property type="term" value="F:ATP binding"/>
    <property type="evidence" value="ECO:0007669"/>
    <property type="project" value="InterPro"/>
</dbReference>
<dbReference type="SMART" id="SM00220">
    <property type="entry name" value="S_TKc"/>
    <property type="match status" value="1"/>
</dbReference>
<keyword evidence="4" id="KW-1185">Reference proteome</keyword>
<protein>
    <recommendedName>
        <fullName evidence="2">Protein kinase domain-containing protein</fullName>
    </recommendedName>
</protein>
<dbReference type="OrthoDB" id="5986190at2759"/>
<dbReference type="Proteomes" id="UP000053958">
    <property type="component" value="Unassembled WGS sequence"/>
</dbReference>
<dbReference type="PROSITE" id="PS00108">
    <property type="entry name" value="PROTEIN_KINASE_ST"/>
    <property type="match status" value="1"/>
</dbReference>
<dbReference type="PANTHER" id="PTHR44167">
    <property type="entry name" value="OVARIAN-SPECIFIC SERINE/THREONINE-PROTEIN KINASE LOK-RELATED"/>
    <property type="match status" value="1"/>
</dbReference>
<dbReference type="PROSITE" id="PS50011">
    <property type="entry name" value="PROTEIN_KINASE_DOM"/>
    <property type="match status" value="1"/>
</dbReference>
<feature type="region of interest" description="Disordered" evidence="1">
    <location>
        <begin position="575"/>
        <end position="637"/>
    </location>
</feature>
<dbReference type="SUPFAM" id="SSF56112">
    <property type="entry name" value="Protein kinase-like (PK-like)"/>
    <property type="match status" value="1"/>
</dbReference>
<dbReference type="Gene3D" id="1.10.510.10">
    <property type="entry name" value="Transferase(Phosphotransferase) domain 1"/>
    <property type="match status" value="1"/>
</dbReference>
<comment type="caution">
    <text evidence="3">The sequence shown here is derived from an EMBL/GenBank/DDBJ whole genome shotgun (WGS) entry which is preliminary data.</text>
</comment>
<sequence length="1004" mass="114790">MSERQNVTLQKPPPLHETRHGITRVILEEFNNVTQRSDDPPKSFICHYDLKKIWKDKDRIKAVLHPDDIPPSILDVIQKTMFTILSVLVSIGAQNCLAEFRKRLFESNGRYPRFTDSDIPLERDKIDFLAEEPALLQQFFEQQHKFSPVVISLEELQTLREYDPLRRLPFETITENLGSGAFSDVKLVGIPPRYFKEVGGSDYDQVYKVACKKIHVDKNFKEEVDTLQILKESLTSQDHILKHLATIKHGFDRYILLPYASLGDLYQFLHCGRDVDDDYDSRKYNFKDRFREIPDPGSGDVSRPLLKQYRALAGALKWLHSGLDIESSSNSSTVYCAHMDLKPDNILIQPDGNSIVGKWMISDFGISVVHENKRTKNSNIVSVRDWYEWYERHSPTFTLNTQPKRNSGTYQAPEVKFSEQRQEHPVRPAAGQQGVGRKNDIWSYGCIFSEVLAWALGRDGEVENFHRERMRNRGDDYFFDSKFLGPQGGPDQQFEVRRSVIDWLNRVRDESRSPHKWVRCWADTIKNILIVNPAARPSAERLVDLVEHVKYHEAHSRDNTPIECPYLSTSVREARMDSGSEVRPTPSIAVVEPELKPQSQPVPKPVPAPVPNPEPVSKPESEPEPHRSRSMRSLSTYNTKPPHAHGIFINPNTPTAPTAQNPVCWNRVRGVVVDVALSHEKEGTAVAFLMEDLVQIYKISLQDFSVTYHRKFELPRPSKWEHAQVSFAGGMLAVWGYCAQRKKKLLCLRNVDEPGTNLGPPISEGVEMLKTVAISPQGVVALVRREDIVIKRANSDDVRLSPRPRQKFAHAAFNDVGNLLFAWAYDKTESLYVWRVNNGVIETVTESESHYPSEERSPSTTKVIPYNTYHGCIIAAPEQRFFPAQMRSSLIDNNDDTQLLLNRHDIRLKDVQTGCVFQDHSFVALERKTVLSIRGLKDSFCLKEYEIEYQAHHFLQRQGPELCKLTSRAESASQLRVLECGADLVAVVCYQDGEIEFVRFSHSG</sequence>
<evidence type="ECO:0000313" key="3">
    <source>
        <dbReference type="EMBL" id="KKA24311.1"/>
    </source>
</evidence>
<evidence type="ECO:0000313" key="4">
    <source>
        <dbReference type="Proteomes" id="UP000053958"/>
    </source>
</evidence>
<dbReference type="STRING" id="1408163.A0A0F4Z2K5"/>
<dbReference type="InterPro" id="IPR000719">
    <property type="entry name" value="Prot_kinase_dom"/>
</dbReference>
<dbReference type="GeneID" id="25314015"/>
<dbReference type="EMBL" id="LASV01000068">
    <property type="protein sequence ID" value="KKA24311.1"/>
    <property type="molecule type" value="Genomic_DNA"/>
</dbReference>
<feature type="compositionally biased region" description="Basic and acidic residues" evidence="1">
    <location>
        <begin position="617"/>
        <end position="627"/>
    </location>
</feature>
<dbReference type="AlphaFoldDB" id="A0A0F4Z2K5"/>
<dbReference type="InterPro" id="IPR011009">
    <property type="entry name" value="Kinase-like_dom_sf"/>
</dbReference>
<dbReference type="GO" id="GO:0044773">
    <property type="term" value="P:mitotic DNA damage checkpoint signaling"/>
    <property type="evidence" value="ECO:0007669"/>
    <property type="project" value="TreeGrafter"/>
</dbReference>
<evidence type="ECO:0000259" key="2">
    <source>
        <dbReference type="PROSITE" id="PS50011"/>
    </source>
</evidence>
<gene>
    <name evidence="3" type="ORF">T310_1664</name>
</gene>
<feature type="compositionally biased region" description="Pro residues" evidence="1">
    <location>
        <begin position="600"/>
        <end position="616"/>
    </location>
</feature>
<reference evidence="3 4" key="1">
    <citation type="submission" date="2015-04" db="EMBL/GenBank/DDBJ databases">
        <authorList>
            <person name="Heijne W.H."/>
            <person name="Fedorova N.D."/>
            <person name="Nierman W.C."/>
            <person name="Vollebregt A.W."/>
            <person name="Zhao Z."/>
            <person name="Wu L."/>
            <person name="Kumar M."/>
            <person name="Stam H."/>
            <person name="van den Berg M.A."/>
            <person name="Pel H.J."/>
        </authorList>
    </citation>
    <scope>NUCLEOTIDE SEQUENCE [LARGE SCALE GENOMIC DNA]</scope>
    <source>
        <strain evidence="3 4">CBS 393.64</strain>
    </source>
</reference>
<organism evidence="3 4">
    <name type="scientific">Rasamsonia emersonii (strain ATCC 16479 / CBS 393.64 / IMI 116815)</name>
    <dbReference type="NCBI Taxonomy" id="1408163"/>
    <lineage>
        <taxon>Eukaryota</taxon>
        <taxon>Fungi</taxon>
        <taxon>Dikarya</taxon>
        <taxon>Ascomycota</taxon>
        <taxon>Pezizomycotina</taxon>
        <taxon>Eurotiomycetes</taxon>
        <taxon>Eurotiomycetidae</taxon>
        <taxon>Eurotiales</taxon>
        <taxon>Trichocomaceae</taxon>
        <taxon>Rasamsonia</taxon>
    </lineage>
</organism>